<evidence type="ECO:0000256" key="2">
    <source>
        <dbReference type="ARBA" id="ARBA00004220"/>
    </source>
</evidence>
<comment type="caution">
    <text evidence="12">The sequence shown here is derived from an EMBL/GenBank/DDBJ whole genome shotgun (WGS) entry which is preliminary data.</text>
</comment>
<evidence type="ECO:0000256" key="1">
    <source>
        <dbReference type="ARBA" id="ARBA00004123"/>
    </source>
</evidence>
<dbReference type="SUPFAM" id="SSF50729">
    <property type="entry name" value="PH domain-like"/>
    <property type="match status" value="2"/>
</dbReference>
<dbReference type="Gene3D" id="2.30.29.30">
    <property type="entry name" value="Pleckstrin-homology domain (PH domain)/Phosphotyrosine-binding domain (PTB)"/>
    <property type="match status" value="2"/>
</dbReference>
<feature type="domain" description="PH" evidence="11">
    <location>
        <begin position="159"/>
        <end position="256"/>
    </location>
</feature>
<evidence type="ECO:0000256" key="6">
    <source>
        <dbReference type="ARBA" id="ARBA00023273"/>
    </source>
</evidence>
<evidence type="ECO:0000256" key="7">
    <source>
        <dbReference type="ARBA" id="ARBA00023306"/>
    </source>
</evidence>
<comment type="subcellular location">
    <subcellularLocation>
        <location evidence="4">Cell projection</location>
        <location evidence="4">Ruffle</location>
    </subcellularLocation>
    <subcellularLocation>
        <location evidence="3">Cytoplasmic vesicle</location>
        <location evidence="3">Phagosome</location>
    </subcellularLocation>
    <subcellularLocation>
        <location evidence="2">Early endosome membrane</location>
        <topology evidence="2">Peripheral membrane protein</topology>
    </subcellularLocation>
    <subcellularLocation>
        <location evidence="1">Nucleus</location>
    </subcellularLocation>
</comment>
<name>A0ABP0F389_CLALP</name>
<protein>
    <recommendedName>
        <fullName evidence="14">PH domain-containing protein</fullName>
    </recommendedName>
</protein>
<feature type="compositionally biased region" description="Basic and acidic residues" evidence="9">
    <location>
        <begin position="588"/>
        <end position="599"/>
    </location>
</feature>
<evidence type="ECO:0000313" key="12">
    <source>
        <dbReference type="EMBL" id="CAK8672737.1"/>
    </source>
</evidence>
<dbReference type="InterPro" id="IPR047181">
    <property type="entry name" value="DP13A/B"/>
</dbReference>
<evidence type="ECO:0000256" key="5">
    <source>
        <dbReference type="ARBA" id="ARBA00023242"/>
    </source>
</evidence>
<dbReference type="Pfam" id="PF00169">
    <property type="entry name" value="PH"/>
    <property type="match status" value="1"/>
</dbReference>
<keyword evidence="7" id="KW-0131">Cell cycle</keyword>
<keyword evidence="8" id="KW-0968">Cytoplasmic vesicle</keyword>
<feature type="region of interest" description="Disordered" evidence="9">
    <location>
        <begin position="392"/>
        <end position="416"/>
    </location>
</feature>
<dbReference type="InterPro" id="IPR001849">
    <property type="entry name" value="PH_domain"/>
</dbReference>
<keyword evidence="5" id="KW-0539">Nucleus</keyword>
<keyword evidence="6" id="KW-0966">Cell projection</keyword>
<dbReference type="EMBL" id="CAWYQH010000001">
    <property type="protein sequence ID" value="CAK8672737.1"/>
    <property type="molecule type" value="Genomic_DNA"/>
</dbReference>
<dbReference type="Proteomes" id="UP001642483">
    <property type="component" value="Unassembled WGS sequence"/>
</dbReference>
<organism evidence="12 13">
    <name type="scientific">Clavelina lepadiformis</name>
    <name type="common">Light-bulb sea squirt</name>
    <name type="synonym">Ascidia lepadiformis</name>
    <dbReference type="NCBI Taxonomy" id="159417"/>
    <lineage>
        <taxon>Eukaryota</taxon>
        <taxon>Metazoa</taxon>
        <taxon>Chordata</taxon>
        <taxon>Tunicata</taxon>
        <taxon>Ascidiacea</taxon>
        <taxon>Aplousobranchia</taxon>
        <taxon>Clavelinidae</taxon>
        <taxon>Clavelina</taxon>
    </lineage>
</organism>
<dbReference type="Pfam" id="PF16746">
    <property type="entry name" value="BAR_3"/>
    <property type="match status" value="1"/>
</dbReference>
<evidence type="ECO:0008006" key="14">
    <source>
        <dbReference type="Google" id="ProtNLM"/>
    </source>
</evidence>
<dbReference type="PROSITE" id="PS50003">
    <property type="entry name" value="PH_DOMAIN"/>
    <property type="match status" value="1"/>
</dbReference>
<dbReference type="PROSITE" id="PS01179">
    <property type="entry name" value="PID"/>
    <property type="match status" value="1"/>
</dbReference>
<dbReference type="SMART" id="SM00233">
    <property type="entry name" value="PH"/>
    <property type="match status" value="1"/>
</dbReference>
<evidence type="ECO:0000259" key="10">
    <source>
        <dbReference type="PROSITE" id="PS01179"/>
    </source>
</evidence>
<reference evidence="12 13" key="1">
    <citation type="submission" date="2024-02" db="EMBL/GenBank/DDBJ databases">
        <authorList>
            <person name="Daric V."/>
            <person name="Darras S."/>
        </authorList>
    </citation>
    <scope>NUCLEOTIDE SEQUENCE [LARGE SCALE GENOMIC DNA]</scope>
</reference>
<evidence type="ECO:0000256" key="8">
    <source>
        <dbReference type="ARBA" id="ARBA00023329"/>
    </source>
</evidence>
<dbReference type="SUPFAM" id="SSF103657">
    <property type="entry name" value="BAR/IMD domain-like"/>
    <property type="match status" value="1"/>
</dbReference>
<evidence type="ECO:0000256" key="3">
    <source>
        <dbReference type="ARBA" id="ARBA00004262"/>
    </source>
</evidence>
<feature type="compositionally biased region" description="Polar residues" evidence="9">
    <location>
        <begin position="294"/>
        <end position="314"/>
    </location>
</feature>
<feature type="region of interest" description="Disordered" evidence="9">
    <location>
        <begin position="294"/>
        <end position="317"/>
    </location>
</feature>
<dbReference type="PANTHER" id="PTHR46415:SF2">
    <property type="entry name" value="BETA, PUTATIVE-RELATED"/>
    <property type="match status" value="1"/>
</dbReference>
<feature type="domain" description="PID" evidence="10">
    <location>
        <begin position="425"/>
        <end position="525"/>
    </location>
</feature>
<evidence type="ECO:0000256" key="9">
    <source>
        <dbReference type="SAM" id="MobiDB-lite"/>
    </source>
</evidence>
<dbReference type="Pfam" id="PF00640">
    <property type="entry name" value="PID"/>
    <property type="match status" value="1"/>
</dbReference>
<dbReference type="InterPro" id="IPR027267">
    <property type="entry name" value="AH/BAR_dom_sf"/>
</dbReference>
<accession>A0ABP0F389</accession>
<feature type="region of interest" description="Disordered" evidence="9">
    <location>
        <begin position="576"/>
        <end position="599"/>
    </location>
</feature>
<keyword evidence="13" id="KW-1185">Reference proteome</keyword>
<evidence type="ECO:0000259" key="11">
    <source>
        <dbReference type="PROSITE" id="PS50003"/>
    </source>
</evidence>
<gene>
    <name evidence="12" type="ORF">CVLEPA_LOCUS2424</name>
</gene>
<proteinExistence type="predicted"/>
<sequence length="599" mass="67555">MSEFLRLKSNFEATEKAHEEAAARLARVSKKKANEKSWQEATDHLYATRKAYHNTYMLYCCCLNDMQRKKKIGVLKPVLNYLQSQISFFEMGSELEKRQLQGVLEQLSPTLKQIETDVVENRELLVEKMDRLDAQSTRAYIPDPPLSLDFPDLPVDCARTQISGYLFCRSKSTILTQWNRAYFFTQGGNLMYQTKKDLAGRLFMDLDSSIVCAVDKDDRRNVFQITSADKKKIVFLQGESKQQCEEWIATVKNISSGLYLADDPRKALKDSQAAQHISNYEVVEKTSVQVPASENVKGVSSNVPSKKGSASQNRLETEHDSFFPSVLGRLKQAASLITLETHSTSRKKETNEPCVSSGANNVVEQSLDENLDMILNTEEPVLFELPSYNLTEDSEQKSDGNENSPNADENDKQSNGDTSMFEATFVVRFLGCKHVGGDYDWDSKILDTIWEVMAARALHKFFRMNEFHLVISNASLRLVDPTSQMTRVTFPISCVLCTKTHADNCHLLGFIGSGGNDLMCYVFESNADGNDVCCAINTANAMEQSKVEYKETEKQQQIETDLKEQSRIITTMAVQAPEPETQYLENDTSGHEASENKKT</sequence>
<evidence type="ECO:0000313" key="13">
    <source>
        <dbReference type="Proteomes" id="UP001642483"/>
    </source>
</evidence>
<dbReference type="InterPro" id="IPR004148">
    <property type="entry name" value="BAR_dom"/>
</dbReference>
<dbReference type="InterPro" id="IPR011993">
    <property type="entry name" value="PH-like_dom_sf"/>
</dbReference>
<dbReference type="InterPro" id="IPR006020">
    <property type="entry name" value="PTB/PI_dom"/>
</dbReference>
<dbReference type="Gene3D" id="1.20.1270.60">
    <property type="entry name" value="Arfaptin homology (AH) domain/BAR domain"/>
    <property type="match status" value="1"/>
</dbReference>
<dbReference type="PANTHER" id="PTHR46415">
    <property type="entry name" value="ADAPTOR PROTEIN, PHOSPHOTYROSINE INTERACTION, PH DOMAIN AND LEUCINE ZIPPER-CONTAINING 2"/>
    <property type="match status" value="1"/>
</dbReference>
<evidence type="ECO:0000256" key="4">
    <source>
        <dbReference type="ARBA" id="ARBA00004466"/>
    </source>
</evidence>
<feature type="region of interest" description="Disordered" evidence="9">
    <location>
        <begin position="341"/>
        <end position="361"/>
    </location>
</feature>